<feature type="transmembrane region" description="Helical" evidence="1">
    <location>
        <begin position="377"/>
        <end position="396"/>
    </location>
</feature>
<accession>A0A511T840</accession>
<name>A0A511T840_MYXFU</name>
<reference evidence="3 4" key="1">
    <citation type="submission" date="2016-10" db="EMBL/GenBank/DDBJ databases">
        <authorList>
            <person name="Varghese N."/>
            <person name="Submissions S."/>
        </authorList>
    </citation>
    <scope>NUCLEOTIDE SEQUENCE [LARGE SCALE GENOMIC DNA]</scope>
    <source>
        <strain evidence="3 4">DSM 16525</strain>
    </source>
</reference>
<evidence type="ECO:0000313" key="3">
    <source>
        <dbReference type="EMBL" id="SEU34402.1"/>
    </source>
</evidence>
<keyword evidence="1" id="KW-1133">Transmembrane helix</keyword>
<dbReference type="Pfam" id="PF09586">
    <property type="entry name" value="YfhO"/>
    <property type="match status" value="1"/>
</dbReference>
<dbReference type="Proteomes" id="UP000183760">
    <property type="component" value="Unassembled WGS sequence"/>
</dbReference>
<dbReference type="AlphaFoldDB" id="A0A511T840"/>
<dbReference type="Proteomes" id="UP000321514">
    <property type="component" value="Unassembled WGS sequence"/>
</dbReference>
<reference evidence="2 5" key="2">
    <citation type="submission" date="2019-07" db="EMBL/GenBank/DDBJ databases">
        <title>Whole genome shotgun sequence of Myxococcus fulvus NBRC 100333.</title>
        <authorList>
            <person name="Hosoyama A."/>
            <person name="Uohara A."/>
            <person name="Ohji S."/>
            <person name="Ichikawa N."/>
        </authorList>
    </citation>
    <scope>NUCLEOTIDE SEQUENCE [LARGE SCALE GENOMIC DNA]</scope>
    <source>
        <strain evidence="2 5">NBRC 100333</strain>
    </source>
</reference>
<gene>
    <name evidence="2" type="ORF">MFU01_53870</name>
    <name evidence="3" type="ORF">SAMN05443572_11048</name>
</gene>
<protein>
    <submittedName>
        <fullName evidence="3">Membrane protein YfhO</fullName>
    </submittedName>
</protein>
<dbReference type="STRING" id="1334629.MFUL124B02_13615"/>
<dbReference type="RefSeq" id="WP_074957704.1">
    <property type="nucleotide sequence ID" value="NZ_BJXR01000038.1"/>
</dbReference>
<comment type="caution">
    <text evidence="2">The sequence shown here is derived from an EMBL/GenBank/DDBJ whole genome shotgun (WGS) entry which is preliminary data.</text>
</comment>
<sequence>MPPPASPEPAGVRVPIPRSTWAVVAGALGITCLFFYRAVFSAQVFIARDMLLVYAPLRRYWAQRVLGGDFPGWYPFDGLGQSFAGIMLSAPFHPSQLLGLVFSTGVAMKLTVLACPPLALLGTYALLRLYEVPRGGAFFAGLAFAFSGHLVSLTNNLAYLMAAATLPAALWAAERFLRVATPARAAVAASGVAGVLLAGDTWSYAFANAFVLLLAVTGQGGLRARGLRALGLVAMGAGLAAPQLFAGMAVFAHGAPGASSLEDAQRWSLDPWRLPELLLGPYLANPVVERAVPEEWVKPLLSTGGFSTLWTDSALVGVPVLVLAVAGLMSIPWRRWAPFAAVWGLVLLLALGAALPVYGWLHDVLPLWRPFRYPEKLVAHLTLGLALLAGFGWKALVSSEPRARRAAWVAGGMSMGLLAVALAERLGAVWSSAFVVARWPQVPAETLQTLSQAFSDAGFIAAGLALGCALVLPGLAGSSPRAGVLMALQLGAAFTLNEPLYILGSEELLDSPPTLVEAVREHAARTGDSTPRVSSRLTRFQLPRFEGFEFQDSVALMARAALMPDTPALWHIGAAGAYLPAVSARVKGLQMDDPARFTRLEPLYGVRFSVYTSASHAGMGPRPARVFARDEVFELVLVEHAEALPRLFIAKPRCVSDEKAALGLLDTEDFRRGARAAVECGSEPLPASSDAPLTGRVLIERDTPEHLVVSVESSEDAVLIVNDAFQAGWSASVDGEPTRLLPANVAVRAVAVPSGRHQVVLRYRIPGVMPGLLLWGVTLVGLALAEGWRRRRSPALR</sequence>
<keyword evidence="1" id="KW-0812">Transmembrane</keyword>
<feature type="transmembrane region" description="Helical" evidence="1">
    <location>
        <begin position="457"/>
        <end position="476"/>
    </location>
</feature>
<feature type="transmembrane region" description="Helical" evidence="1">
    <location>
        <begin position="20"/>
        <end position="40"/>
    </location>
</feature>
<evidence type="ECO:0000313" key="2">
    <source>
        <dbReference type="EMBL" id="GEN10350.1"/>
    </source>
</evidence>
<feature type="transmembrane region" description="Helical" evidence="1">
    <location>
        <begin position="408"/>
        <end position="437"/>
    </location>
</feature>
<evidence type="ECO:0000256" key="1">
    <source>
        <dbReference type="SAM" id="Phobius"/>
    </source>
</evidence>
<dbReference type="EMBL" id="BJXR01000038">
    <property type="protein sequence ID" value="GEN10350.1"/>
    <property type="molecule type" value="Genomic_DNA"/>
</dbReference>
<dbReference type="InterPro" id="IPR018580">
    <property type="entry name" value="Uncharacterised_YfhO"/>
</dbReference>
<dbReference type="OrthoDB" id="5499987at2"/>
<keyword evidence="4" id="KW-1185">Reference proteome</keyword>
<evidence type="ECO:0000313" key="4">
    <source>
        <dbReference type="Proteomes" id="UP000183760"/>
    </source>
</evidence>
<feature type="transmembrane region" description="Helical" evidence="1">
    <location>
        <begin position="229"/>
        <end position="252"/>
    </location>
</feature>
<feature type="transmembrane region" description="Helical" evidence="1">
    <location>
        <begin position="204"/>
        <end position="222"/>
    </location>
</feature>
<proteinExistence type="predicted"/>
<feature type="transmembrane region" description="Helical" evidence="1">
    <location>
        <begin position="97"/>
        <end position="126"/>
    </location>
</feature>
<organism evidence="2 5">
    <name type="scientific">Myxococcus fulvus</name>
    <dbReference type="NCBI Taxonomy" id="33"/>
    <lineage>
        <taxon>Bacteria</taxon>
        <taxon>Pseudomonadati</taxon>
        <taxon>Myxococcota</taxon>
        <taxon>Myxococcia</taxon>
        <taxon>Myxococcales</taxon>
        <taxon>Cystobacterineae</taxon>
        <taxon>Myxococcaceae</taxon>
        <taxon>Myxococcus</taxon>
    </lineage>
</organism>
<feature type="transmembrane region" description="Helical" evidence="1">
    <location>
        <begin position="138"/>
        <end position="164"/>
    </location>
</feature>
<feature type="transmembrane region" description="Helical" evidence="1">
    <location>
        <begin position="336"/>
        <end position="357"/>
    </location>
</feature>
<dbReference type="EMBL" id="FOIB01000010">
    <property type="protein sequence ID" value="SEU34402.1"/>
    <property type="molecule type" value="Genomic_DNA"/>
</dbReference>
<evidence type="ECO:0000313" key="5">
    <source>
        <dbReference type="Proteomes" id="UP000321514"/>
    </source>
</evidence>
<keyword evidence="1" id="KW-0472">Membrane</keyword>
<feature type="transmembrane region" description="Helical" evidence="1">
    <location>
        <begin position="768"/>
        <end position="788"/>
    </location>
</feature>
<feature type="transmembrane region" description="Helical" evidence="1">
    <location>
        <begin position="309"/>
        <end position="329"/>
    </location>
</feature>